<sequence length="64" mass="7326">MKKQRLGHSRGAVCIRVISKQCMRRPLNTRHGLISQNIAMLEAVSTLQVLIFQQNAERSTLYTE</sequence>
<reference evidence="2" key="1">
    <citation type="submission" date="2016-05" db="EMBL/GenBank/DDBJ databases">
        <title>Paenibacillus oryzae. sp. nov., isolated from the rice root.</title>
        <authorList>
            <person name="Zhang J."/>
            <person name="Zhang X."/>
        </authorList>
    </citation>
    <scope>NUCLEOTIDE SEQUENCE [LARGE SCALE GENOMIC DNA]</scope>
    <source>
        <strain evidence="2">KCTC13222</strain>
    </source>
</reference>
<evidence type="ECO:0000313" key="1">
    <source>
        <dbReference type="EMBL" id="OCT12939.1"/>
    </source>
</evidence>
<accession>A0A1C0ZXY6</accession>
<dbReference type="Proteomes" id="UP000093309">
    <property type="component" value="Unassembled WGS sequence"/>
</dbReference>
<name>A0A1C0ZXY6_9BACL</name>
<dbReference type="RefSeq" id="WP_065854956.1">
    <property type="nucleotide sequence ID" value="NZ_LYPC01000026.1"/>
</dbReference>
<evidence type="ECO:0000313" key="2">
    <source>
        <dbReference type="Proteomes" id="UP000093309"/>
    </source>
</evidence>
<dbReference type="EMBL" id="LYPC01000026">
    <property type="protein sequence ID" value="OCT12939.1"/>
    <property type="molecule type" value="Genomic_DNA"/>
</dbReference>
<proteinExistence type="predicted"/>
<protein>
    <submittedName>
        <fullName evidence="1">Uncharacterized protein</fullName>
    </submittedName>
</protein>
<gene>
    <name evidence="1" type="ORF">A8709_21685</name>
</gene>
<keyword evidence="2" id="KW-1185">Reference proteome</keyword>
<comment type="caution">
    <text evidence="1">The sequence shown here is derived from an EMBL/GenBank/DDBJ whole genome shotgun (WGS) entry which is preliminary data.</text>
</comment>
<dbReference type="AlphaFoldDB" id="A0A1C0ZXY6"/>
<organism evidence="1 2">
    <name type="scientific">Paenibacillus pectinilyticus</name>
    <dbReference type="NCBI Taxonomy" id="512399"/>
    <lineage>
        <taxon>Bacteria</taxon>
        <taxon>Bacillati</taxon>
        <taxon>Bacillota</taxon>
        <taxon>Bacilli</taxon>
        <taxon>Bacillales</taxon>
        <taxon>Paenibacillaceae</taxon>
        <taxon>Paenibacillus</taxon>
    </lineage>
</organism>